<dbReference type="Pfam" id="PF13445">
    <property type="entry name" value="zf-RING_UBOX"/>
    <property type="match status" value="1"/>
</dbReference>
<dbReference type="Gene3D" id="3.30.40.10">
    <property type="entry name" value="Zinc/RING finger domain, C3HC4 (zinc finger)"/>
    <property type="match status" value="1"/>
</dbReference>
<evidence type="ECO:0000259" key="5">
    <source>
        <dbReference type="PROSITE" id="PS50089"/>
    </source>
</evidence>
<accession>A0A672Y4W6</accession>
<reference evidence="6" key="1">
    <citation type="submission" date="2019-06" db="EMBL/GenBank/DDBJ databases">
        <authorList>
            <consortium name="Wellcome Sanger Institute Data Sharing"/>
        </authorList>
    </citation>
    <scope>NUCLEOTIDE SEQUENCE [LARGE SCALE GENOMIC DNA]</scope>
</reference>
<keyword evidence="1" id="KW-0479">Metal-binding</keyword>
<dbReference type="GO" id="GO:0008270">
    <property type="term" value="F:zinc ion binding"/>
    <property type="evidence" value="ECO:0007669"/>
    <property type="project" value="UniProtKB-KW"/>
</dbReference>
<dbReference type="Ensembl" id="ENSSORT00005001475.1">
    <property type="protein sequence ID" value="ENSSORP00005001432.1"/>
    <property type="gene ID" value="ENSSORG00005000873.1"/>
</dbReference>
<dbReference type="SMART" id="SM00184">
    <property type="entry name" value="RING"/>
    <property type="match status" value="1"/>
</dbReference>
<reference evidence="6" key="2">
    <citation type="submission" date="2025-08" db="UniProtKB">
        <authorList>
            <consortium name="Ensembl"/>
        </authorList>
    </citation>
    <scope>IDENTIFICATION</scope>
</reference>
<organism evidence="6 7">
    <name type="scientific">Sphaeramia orbicularis</name>
    <name type="common">orbiculate cardinalfish</name>
    <dbReference type="NCBI Taxonomy" id="375764"/>
    <lineage>
        <taxon>Eukaryota</taxon>
        <taxon>Metazoa</taxon>
        <taxon>Chordata</taxon>
        <taxon>Craniata</taxon>
        <taxon>Vertebrata</taxon>
        <taxon>Euteleostomi</taxon>
        <taxon>Actinopterygii</taxon>
        <taxon>Neopterygii</taxon>
        <taxon>Teleostei</taxon>
        <taxon>Neoteleostei</taxon>
        <taxon>Acanthomorphata</taxon>
        <taxon>Gobiaria</taxon>
        <taxon>Kurtiformes</taxon>
        <taxon>Apogonoidei</taxon>
        <taxon>Apogonidae</taxon>
        <taxon>Apogoninae</taxon>
        <taxon>Sphaeramia</taxon>
    </lineage>
</organism>
<dbReference type="InterPro" id="IPR017907">
    <property type="entry name" value="Znf_RING_CS"/>
</dbReference>
<evidence type="ECO:0000256" key="3">
    <source>
        <dbReference type="ARBA" id="ARBA00022833"/>
    </source>
</evidence>
<keyword evidence="7" id="KW-1185">Reference proteome</keyword>
<name>A0A672Y4W6_9TELE</name>
<dbReference type="Proteomes" id="UP000472271">
    <property type="component" value="Chromosome 15"/>
</dbReference>
<dbReference type="InterPro" id="IPR001841">
    <property type="entry name" value="Znf_RING"/>
</dbReference>
<reference evidence="6" key="3">
    <citation type="submission" date="2025-09" db="UniProtKB">
        <authorList>
            <consortium name="Ensembl"/>
        </authorList>
    </citation>
    <scope>IDENTIFICATION</scope>
</reference>
<evidence type="ECO:0000313" key="6">
    <source>
        <dbReference type="Ensembl" id="ENSSORP00005001432.1"/>
    </source>
</evidence>
<evidence type="ECO:0000313" key="7">
    <source>
        <dbReference type="Proteomes" id="UP000472271"/>
    </source>
</evidence>
<keyword evidence="2 4" id="KW-0863">Zinc-finger</keyword>
<keyword evidence="3" id="KW-0862">Zinc</keyword>
<dbReference type="AlphaFoldDB" id="A0A672Y4W6"/>
<dbReference type="SUPFAM" id="SSF57850">
    <property type="entry name" value="RING/U-box"/>
    <property type="match status" value="1"/>
</dbReference>
<evidence type="ECO:0000256" key="1">
    <source>
        <dbReference type="ARBA" id="ARBA00022723"/>
    </source>
</evidence>
<dbReference type="InParanoid" id="A0A672Y4W6"/>
<feature type="domain" description="RING-type" evidence="5">
    <location>
        <begin position="7"/>
        <end position="47"/>
    </location>
</feature>
<proteinExistence type="predicted"/>
<dbReference type="PROSITE" id="PS00518">
    <property type="entry name" value="ZF_RING_1"/>
    <property type="match status" value="1"/>
</dbReference>
<evidence type="ECO:0000256" key="4">
    <source>
        <dbReference type="PROSITE-ProRule" id="PRU00175"/>
    </source>
</evidence>
<dbReference type="PROSITE" id="PS50089">
    <property type="entry name" value="ZF_RING_2"/>
    <property type="match status" value="1"/>
</dbReference>
<protein>
    <recommendedName>
        <fullName evidence="5">RING-type domain-containing protein</fullName>
    </recommendedName>
</protein>
<sequence length="78" mass="8354">MLDPASCSLCQEVLGGPVCSSCGHWFCRQCITSYWDQFSSSGDSSCPQTSSKPYVTNRSPSECVKLGRGVGLLGLTWA</sequence>
<evidence type="ECO:0000256" key="2">
    <source>
        <dbReference type="ARBA" id="ARBA00022771"/>
    </source>
</evidence>
<dbReference type="InterPro" id="IPR027370">
    <property type="entry name" value="Znf-RING_euk"/>
</dbReference>
<dbReference type="InterPro" id="IPR013083">
    <property type="entry name" value="Znf_RING/FYVE/PHD"/>
</dbReference>